<dbReference type="CDD" id="cd01392">
    <property type="entry name" value="HTH_LacI"/>
    <property type="match status" value="1"/>
</dbReference>
<feature type="domain" description="HTH lacI-type" evidence="5">
    <location>
        <begin position="6"/>
        <end position="60"/>
    </location>
</feature>
<evidence type="ECO:0000256" key="2">
    <source>
        <dbReference type="ARBA" id="ARBA00023015"/>
    </source>
</evidence>
<dbReference type="InterPro" id="IPR010982">
    <property type="entry name" value="Lambda_DNA-bd_dom_sf"/>
</dbReference>
<keyword evidence="4" id="KW-0804">Transcription</keyword>
<comment type="caution">
    <text evidence="6">The sequence shown here is derived from an EMBL/GenBank/DDBJ whole genome shotgun (WGS) entry which is preliminary data.</text>
</comment>
<proteinExistence type="predicted"/>
<dbReference type="PANTHER" id="PTHR30146">
    <property type="entry name" value="LACI-RELATED TRANSCRIPTIONAL REPRESSOR"/>
    <property type="match status" value="1"/>
</dbReference>
<dbReference type="PROSITE" id="PS50932">
    <property type="entry name" value="HTH_LACI_2"/>
    <property type="match status" value="1"/>
</dbReference>
<dbReference type="PANTHER" id="PTHR30146:SF95">
    <property type="entry name" value="RIBOSE OPERON REPRESSOR"/>
    <property type="match status" value="1"/>
</dbReference>
<evidence type="ECO:0000259" key="5">
    <source>
        <dbReference type="PROSITE" id="PS50932"/>
    </source>
</evidence>
<keyword evidence="2" id="KW-0805">Transcription regulation</keyword>
<dbReference type="SUPFAM" id="SSF53822">
    <property type="entry name" value="Periplasmic binding protein-like I"/>
    <property type="match status" value="1"/>
</dbReference>
<accession>A0A0V8J214</accession>
<dbReference type="AlphaFoldDB" id="A0A0V8J214"/>
<dbReference type="SUPFAM" id="SSF47413">
    <property type="entry name" value="lambda repressor-like DNA-binding domains"/>
    <property type="match status" value="1"/>
</dbReference>
<keyword evidence="3" id="KW-0238">DNA-binding</keyword>
<evidence type="ECO:0000256" key="1">
    <source>
        <dbReference type="ARBA" id="ARBA00022491"/>
    </source>
</evidence>
<dbReference type="OrthoDB" id="9775106at2"/>
<dbReference type="Proteomes" id="UP000054099">
    <property type="component" value="Unassembled WGS sequence"/>
</dbReference>
<evidence type="ECO:0000313" key="7">
    <source>
        <dbReference type="Proteomes" id="UP000054099"/>
    </source>
</evidence>
<reference evidence="6 7" key="1">
    <citation type="journal article" date="2014" name="Antonie Van Leeuwenhoek">
        <title>Fictibacillus enclensis sp. nov., isolated from marine sediment.</title>
        <authorList>
            <person name="Dastager S.G."/>
            <person name="Mawlankar R."/>
            <person name="Srinivasan K."/>
            <person name="Tang S.K."/>
            <person name="Lee J.C."/>
            <person name="Ramana V.V."/>
            <person name="Shouche Y.S."/>
        </authorList>
    </citation>
    <scope>NUCLEOTIDE SEQUENCE [LARGE SCALE GENOMIC DNA]</scope>
    <source>
        <strain evidence="6 7">NIO-1003</strain>
    </source>
</reference>
<dbReference type="GO" id="GO:0000976">
    <property type="term" value="F:transcription cis-regulatory region binding"/>
    <property type="evidence" value="ECO:0007669"/>
    <property type="project" value="TreeGrafter"/>
</dbReference>
<dbReference type="InterPro" id="IPR028082">
    <property type="entry name" value="Peripla_BP_I"/>
</dbReference>
<dbReference type="Gene3D" id="1.10.260.40">
    <property type="entry name" value="lambda repressor-like DNA-binding domains"/>
    <property type="match status" value="1"/>
</dbReference>
<organism evidence="6 7">
    <name type="scientific">Fictibacillus enclensis</name>
    <dbReference type="NCBI Taxonomy" id="1017270"/>
    <lineage>
        <taxon>Bacteria</taxon>
        <taxon>Bacillati</taxon>
        <taxon>Bacillota</taxon>
        <taxon>Bacilli</taxon>
        <taxon>Bacillales</taxon>
        <taxon>Fictibacillaceae</taxon>
        <taxon>Fictibacillus</taxon>
    </lineage>
</organism>
<evidence type="ECO:0000313" key="6">
    <source>
        <dbReference type="EMBL" id="KSU81012.1"/>
    </source>
</evidence>
<protein>
    <submittedName>
        <fullName evidence="6">LacI family transcriptional regulator</fullName>
    </submittedName>
</protein>
<dbReference type="Pfam" id="PF00532">
    <property type="entry name" value="Peripla_BP_1"/>
    <property type="match status" value="1"/>
</dbReference>
<dbReference type="InterPro" id="IPR001761">
    <property type="entry name" value="Peripla_BP/Lac1_sug-bd_dom"/>
</dbReference>
<keyword evidence="7" id="KW-1185">Reference proteome</keyword>
<keyword evidence="1" id="KW-0678">Repressor</keyword>
<name>A0A0V8J214_9BACL</name>
<dbReference type="SMART" id="SM00354">
    <property type="entry name" value="HTH_LACI"/>
    <property type="match status" value="1"/>
</dbReference>
<evidence type="ECO:0000256" key="4">
    <source>
        <dbReference type="ARBA" id="ARBA00023163"/>
    </source>
</evidence>
<evidence type="ECO:0000256" key="3">
    <source>
        <dbReference type="ARBA" id="ARBA00023125"/>
    </source>
</evidence>
<dbReference type="CDD" id="cd06278">
    <property type="entry name" value="PBP1_LacI-like"/>
    <property type="match status" value="1"/>
</dbReference>
<dbReference type="InterPro" id="IPR000843">
    <property type="entry name" value="HTH_LacI"/>
</dbReference>
<sequence length="334" mass="37045">MLNKKVTAMDVARLAGVSQSSVSRAFSKNASISIKKRKLILDAAEKLGYQPNAIARGLITNQSRIIGIVMRDVQNPFYPEVLEKFYSRLSGEGYQIMFINSQNDEIQEHEVSQLIEYSVEGVIITDALLTSAAVQKLNRNGISVVLFNRYISDSMSNAVICNNFSAGQKIGQYLLDTGHLQLGFISGPANTSTSLDRSRGFMDTLQKQGIESIPMEDGGFTYQGGFAAAKKLMKHHEKMDALFCANDIMAFGAIDYLTTAGYRIPEDISVIGFDNVTMADWSSYALTTWKQPVDEMIQQAVKLMLDDISGQQEKPEMNFVDGCLIERASVKDRR</sequence>
<dbReference type="GO" id="GO:0003700">
    <property type="term" value="F:DNA-binding transcription factor activity"/>
    <property type="evidence" value="ECO:0007669"/>
    <property type="project" value="TreeGrafter"/>
</dbReference>
<gene>
    <name evidence="6" type="ORF">AS030_18850</name>
</gene>
<dbReference type="Gene3D" id="3.40.50.2300">
    <property type="match status" value="2"/>
</dbReference>
<dbReference type="EMBL" id="LNQN01000006">
    <property type="protein sequence ID" value="KSU81012.1"/>
    <property type="molecule type" value="Genomic_DNA"/>
</dbReference>
<dbReference type="Pfam" id="PF00356">
    <property type="entry name" value="LacI"/>
    <property type="match status" value="1"/>
</dbReference>